<dbReference type="PANTHER" id="PTHR43401:SF2">
    <property type="entry name" value="L-THREONINE 3-DEHYDROGENASE"/>
    <property type="match status" value="1"/>
</dbReference>
<dbReference type="SUPFAM" id="SSF50129">
    <property type="entry name" value="GroES-like"/>
    <property type="match status" value="1"/>
</dbReference>
<comment type="cofactor">
    <cofactor evidence="1 5">
        <name>Zn(2+)</name>
        <dbReference type="ChEBI" id="CHEBI:29105"/>
    </cofactor>
</comment>
<comment type="similarity">
    <text evidence="5">Belongs to the zinc-containing alcohol dehydrogenase family.</text>
</comment>
<dbReference type="InterPro" id="IPR050129">
    <property type="entry name" value="Zn_alcohol_dh"/>
</dbReference>
<proteinExistence type="inferred from homology"/>
<dbReference type="GO" id="GO:0008270">
    <property type="term" value="F:zinc ion binding"/>
    <property type="evidence" value="ECO:0007669"/>
    <property type="project" value="InterPro"/>
</dbReference>
<dbReference type="Gene3D" id="3.90.180.10">
    <property type="entry name" value="Medium-chain alcohol dehydrogenases, catalytic domain"/>
    <property type="match status" value="1"/>
</dbReference>
<dbReference type="RefSeq" id="WP_196418127.1">
    <property type="nucleotide sequence ID" value="NZ_JADQTO010000020.1"/>
</dbReference>
<dbReference type="Pfam" id="PF08240">
    <property type="entry name" value="ADH_N"/>
    <property type="match status" value="1"/>
</dbReference>
<comment type="caution">
    <text evidence="7">The sequence shown here is derived from an EMBL/GenBank/DDBJ whole genome shotgun (WGS) entry which is preliminary data.</text>
</comment>
<evidence type="ECO:0000256" key="5">
    <source>
        <dbReference type="RuleBase" id="RU361277"/>
    </source>
</evidence>
<dbReference type="GO" id="GO:0016491">
    <property type="term" value="F:oxidoreductase activity"/>
    <property type="evidence" value="ECO:0007669"/>
    <property type="project" value="UniProtKB-KW"/>
</dbReference>
<protein>
    <submittedName>
        <fullName evidence="7">Alcohol dehydrogenase catalytic domain-containing protein</fullName>
    </submittedName>
</protein>
<feature type="domain" description="Enoyl reductase (ER)" evidence="6">
    <location>
        <begin position="30"/>
        <end position="349"/>
    </location>
</feature>
<dbReference type="InterPro" id="IPR036291">
    <property type="entry name" value="NAD(P)-bd_dom_sf"/>
</dbReference>
<dbReference type="InterPro" id="IPR020843">
    <property type="entry name" value="ER"/>
</dbReference>
<dbReference type="EMBL" id="JADQTO010000020">
    <property type="protein sequence ID" value="MBG0566345.1"/>
    <property type="molecule type" value="Genomic_DNA"/>
</dbReference>
<dbReference type="InterPro" id="IPR002328">
    <property type="entry name" value="ADH_Zn_CS"/>
</dbReference>
<keyword evidence="2 5" id="KW-0479">Metal-binding</keyword>
<accession>A0A931CAE2</accession>
<evidence type="ECO:0000313" key="8">
    <source>
        <dbReference type="Proteomes" id="UP000598146"/>
    </source>
</evidence>
<keyword evidence="8" id="KW-1185">Reference proteome</keyword>
<evidence type="ECO:0000313" key="7">
    <source>
        <dbReference type="EMBL" id="MBG0566345.1"/>
    </source>
</evidence>
<keyword evidence="3 5" id="KW-0862">Zinc</keyword>
<gene>
    <name evidence="7" type="ORF">I4J89_33350</name>
</gene>
<keyword evidence="4" id="KW-0560">Oxidoreductase</keyword>
<dbReference type="Pfam" id="PF00107">
    <property type="entry name" value="ADH_zinc_N"/>
    <property type="match status" value="1"/>
</dbReference>
<evidence type="ECO:0000259" key="6">
    <source>
        <dbReference type="SMART" id="SM00829"/>
    </source>
</evidence>
<dbReference type="Gene3D" id="3.40.50.720">
    <property type="entry name" value="NAD(P)-binding Rossmann-like Domain"/>
    <property type="match status" value="1"/>
</dbReference>
<dbReference type="SUPFAM" id="SSF51735">
    <property type="entry name" value="NAD(P)-binding Rossmann-fold domains"/>
    <property type="match status" value="1"/>
</dbReference>
<dbReference type="InterPro" id="IPR011032">
    <property type="entry name" value="GroES-like_sf"/>
</dbReference>
<sequence>MTDTRQPKSRPVADGWPAGSMTATALVGVRRLAEITLPVPPPVPGEVLVRPHYVGLCGTDLELFEGTSGYLRSGQAHFPHVFGHEWWGEVVATGADVRDLSPGDPVAGQTMIPCGGCVSCARGRRQQCRRMREVGLYEQLGAAAQYIRVPQHALHRIPAHMAQPWATLIEPAVTVAEALARTSAGPADRVAVLGTGTIGLLAVQLARRVTAAVTAVGVEPAGLAAAERYGAQAVPADAAVPGFSLVIEASGAPKAFPHALELTEPGGRVAVVGVAYEPVAVTPADVALRGLSVLGIQHGIDHYPDVVQLFADGVLDGAGLLAAAVPVDRCAEAFEVLAGDRGARPKVVLDLTGQPGGAE</sequence>
<organism evidence="7 8">
    <name type="scientific">Actinoplanes aureus</name>
    <dbReference type="NCBI Taxonomy" id="2792083"/>
    <lineage>
        <taxon>Bacteria</taxon>
        <taxon>Bacillati</taxon>
        <taxon>Actinomycetota</taxon>
        <taxon>Actinomycetes</taxon>
        <taxon>Micromonosporales</taxon>
        <taxon>Micromonosporaceae</taxon>
        <taxon>Actinoplanes</taxon>
    </lineage>
</organism>
<dbReference type="InterPro" id="IPR013154">
    <property type="entry name" value="ADH-like_N"/>
</dbReference>
<dbReference type="SMART" id="SM00829">
    <property type="entry name" value="PKS_ER"/>
    <property type="match status" value="1"/>
</dbReference>
<evidence type="ECO:0000256" key="4">
    <source>
        <dbReference type="ARBA" id="ARBA00023002"/>
    </source>
</evidence>
<dbReference type="Proteomes" id="UP000598146">
    <property type="component" value="Unassembled WGS sequence"/>
</dbReference>
<name>A0A931CAE2_9ACTN</name>
<evidence type="ECO:0000256" key="3">
    <source>
        <dbReference type="ARBA" id="ARBA00022833"/>
    </source>
</evidence>
<evidence type="ECO:0000256" key="1">
    <source>
        <dbReference type="ARBA" id="ARBA00001947"/>
    </source>
</evidence>
<reference evidence="7" key="1">
    <citation type="submission" date="2020-11" db="EMBL/GenBank/DDBJ databases">
        <title>Isolation and identification of active actinomycetes.</title>
        <authorList>
            <person name="Sun X."/>
        </authorList>
    </citation>
    <scope>NUCLEOTIDE SEQUENCE</scope>
    <source>
        <strain evidence="7">NEAU-A11</strain>
    </source>
</reference>
<dbReference type="PROSITE" id="PS00059">
    <property type="entry name" value="ADH_ZINC"/>
    <property type="match status" value="1"/>
</dbReference>
<dbReference type="AlphaFoldDB" id="A0A931CAE2"/>
<dbReference type="InterPro" id="IPR013149">
    <property type="entry name" value="ADH-like_C"/>
</dbReference>
<evidence type="ECO:0000256" key="2">
    <source>
        <dbReference type="ARBA" id="ARBA00022723"/>
    </source>
</evidence>
<dbReference type="PANTHER" id="PTHR43401">
    <property type="entry name" value="L-THREONINE 3-DEHYDROGENASE"/>
    <property type="match status" value="1"/>
</dbReference>